<keyword evidence="3" id="KW-1185">Reference proteome</keyword>
<dbReference type="RefSeq" id="WP_089807861.1">
    <property type="nucleotide sequence ID" value="NZ_FOYT01000002.1"/>
</dbReference>
<sequence>MTDTLETLVGRVEATTQTFSIVNYDGPPEKRARIASYFEPQSVEVREGVTDASLPRNFAVLHDGEEFVAAASVEDVHRHVAGEGMFEDDFGAVERPAILEHVDDRTFTSYDIGQMLLASHEIERYAHRVGEGELYAGFQRLSTLESQTHIYEKLRDADVEVHVYGAGDTDAPAGLVEHTSDADEILESWFVVFDSDRSPVDARALVAVETGDREFTGFWTYENDTVDDVLARLRDRYPATRETETLRADD</sequence>
<dbReference type="InterPro" id="IPR019278">
    <property type="entry name" value="DICT_dom"/>
</dbReference>
<dbReference type="STRING" id="553469.SAMN04487947_2376"/>
<dbReference type="OrthoDB" id="302327at2157"/>
<reference evidence="3" key="1">
    <citation type="submission" date="2016-10" db="EMBL/GenBank/DDBJ databases">
        <authorList>
            <person name="Varghese N."/>
            <person name="Submissions S."/>
        </authorList>
    </citation>
    <scope>NUCLEOTIDE SEQUENCE [LARGE SCALE GENOMIC DNA]</scope>
    <source>
        <strain evidence="3">CGMCC 1.7736</strain>
    </source>
</reference>
<dbReference type="AlphaFoldDB" id="A0A1I6HRM0"/>
<protein>
    <submittedName>
        <fullName evidence="2">DICT domain-containing protein</fullName>
    </submittedName>
</protein>
<evidence type="ECO:0000313" key="3">
    <source>
        <dbReference type="Proteomes" id="UP000198531"/>
    </source>
</evidence>
<dbReference type="InterPro" id="IPR016954">
    <property type="entry name" value="Uncharacterised_Vng0742h"/>
</dbReference>
<proteinExistence type="predicted"/>
<evidence type="ECO:0000313" key="2">
    <source>
        <dbReference type="EMBL" id="SFR57099.1"/>
    </source>
</evidence>
<gene>
    <name evidence="2" type="ORF">SAMN04487947_2376</name>
</gene>
<organism evidence="2 3">
    <name type="scientific">Halogeometricum rufum</name>
    <dbReference type="NCBI Taxonomy" id="553469"/>
    <lineage>
        <taxon>Archaea</taxon>
        <taxon>Methanobacteriati</taxon>
        <taxon>Methanobacteriota</taxon>
        <taxon>Stenosarchaea group</taxon>
        <taxon>Halobacteria</taxon>
        <taxon>Halobacteriales</taxon>
        <taxon>Haloferacaceae</taxon>
        <taxon>Halogeometricum</taxon>
    </lineage>
</organism>
<dbReference type="PIRSF" id="PIRSF030471">
    <property type="entry name" value="STR_Vng0742h_prd"/>
    <property type="match status" value="1"/>
</dbReference>
<dbReference type="Proteomes" id="UP000198531">
    <property type="component" value="Unassembled WGS sequence"/>
</dbReference>
<dbReference type="Pfam" id="PF10069">
    <property type="entry name" value="DICT"/>
    <property type="match status" value="1"/>
</dbReference>
<evidence type="ECO:0000259" key="1">
    <source>
        <dbReference type="Pfam" id="PF10069"/>
    </source>
</evidence>
<accession>A0A1I6HRM0</accession>
<dbReference type="EMBL" id="FOYT01000002">
    <property type="protein sequence ID" value="SFR57099.1"/>
    <property type="molecule type" value="Genomic_DNA"/>
</dbReference>
<feature type="domain" description="DICT" evidence="1">
    <location>
        <begin position="106"/>
        <end position="196"/>
    </location>
</feature>
<name>A0A1I6HRM0_9EURY</name>